<sequence length="388" mass="45136">MLNFTSEGVDSPYQEKQYDRDLLAKKAQIELLQNPNFLLLYVPGDGSKMKVVKPANDSYHRGRIMESSINEGSDRLSLPHYALSHLWGISEENPHLWHDIGDFVEDENGQPADIVSMRPEKRDTLLKLLEHHPDSYWWIDVLCARADTPLDIMGDIYKHCRTCYAMLDCESHIISDIQSLVTCEDRIPRTVDGFWHAARVWETFTRCAWWKRVWTWQEMMLPKQVLLIAETETHVWNTIDMDHLFPLRQKAFRPFTTTVPVEVREQWRSSPSYSRVNEINYCTHQRSDFQRLGPPSFIAINTLKRSSRRCMKPEDYVYGVLGVLQFKLPRGIEPNELWQLFVSQVDEALKDSGFAGVGPHAREFNLLAARDMADVFLALLENENDHIS</sequence>
<dbReference type="OrthoDB" id="2440793at2759"/>
<dbReference type="InterPro" id="IPR052895">
    <property type="entry name" value="HetReg/Transcr_Mod"/>
</dbReference>
<name>A0A077WTJ8_9FUNG</name>
<proteinExistence type="predicted"/>
<organism evidence="2">
    <name type="scientific">Lichtheimia ramosa</name>
    <dbReference type="NCBI Taxonomy" id="688394"/>
    <lineage>
        <taxon>Eukaryota</taxon>
        <taxon>Fungi</taxon>
        <taxon>Fungi incertae sedis</taxon>
        <taxon>Mucoromycota</taxon>
        <taxon>Mucoromycotina</taxon>
        <taxon>Mucoromycetes</taxon>
        <taxon>Mucorales</taxon>
        <taxon>Lichtheimiaceae</taxon>
        <taxon>Lichtheimia</taxon>
    </lineage>
</organism>
<evidence type="ECO:0000313" key="2">
    <source>
        <dbReference type="EMBL" id="CDS10398.1"/>
    </source>
</evidence>
<gene>
    <name evidence="2" type="ORF">LRAMOSA03074</name>
</gene>
<evidence type="ECO:0000259" key="1">
    <source>
        <dbReference type="Pfam" id="PF06985"/>
    </source>
</evidence>
<dbReference type="PANTHER" id="PTHR24148">
    <property type="entry name" value="ANKYRIN REPEAT DOMAIN-CONTAINING PROTEIN 39 HOMOLOG-RELATED"/>
    <property type="match status" value="1"/>
</dbReference>
<dbReference type="EMBL" id="LK023335">
    <property type="protein sequence ID" value="CDS10398.1"/>
    <property type="molecule type" value="Genomic_DNA"/>
</dbReference>
<dbReference type="Pfam" id="PF06985">
    <property type="entry name" value="HET"/>
    <property type="match status" value="1"/>
</dbReference>
<dbReference type="AlphaFoldDB" id="A0A077WTJ8"/>
<accession>A0A077WTJ8</accession>
<dbReference type="PANTHER" id="PTHR24148:SF64">
    <property type="entry name" value="HETEROKARYON INCOMPATIBILITY DOMAIN-CONTAINING PROTEIN"/>
    <property type="match status" value="1"/>
</dbReference>
<feature type="domain" description="Heterokaryon incompatibility" evidence="1">
    <location>
        <begin position="82"/>
        <end position="218"/>
    </location>
</feature>
<protein>
    <recommendedName>
        <fullName evidence="1">Heterokaryon incompatibility domain-containing protein</fullName>
    </recommendedName>
</protein>
<reference evidence="2" key="1">
    <citation type="journal article" date="2014" name="Genome Announc.">
        <title>De novo whole-genome sequence and genome annotation of Lichtheimia ramosa.</title>
        <authorList>
            <person name="Linde J."/>
            <person name="Schwartze V."/>
            <person name="Binder U."/>
            <person name="Lass-Florl C."/>
            <person name="Voigt K."/>
            <person name="Horn F."/>
        </authorList>
    </citation>
    <scope>NUCLEOTIDE SEQUENCE</scope>
    <source>
        <strain evidence="2">JMRC FSU:6197</strain>
    </source>
</reference>
<dbReference type="InterPro" id="IPR010730">
    <property type="entry name" value="HET"/>
</dbReference>